<evidence type="ECO:0000313" key="2">
    <source>
        <dbReference type="EMBL" id="TXK13295.1"/>
    </source>
</evidence>
<keyword evidence="2" id="KW-0808">Transferase</keyword>
<evidence type="ECO:0000259" key="1">
    <source>
        <dbReference type="PROSITE" id="PS51186"/>
    </source>
</evidence>
<dbReference type="Pfam" id="PF00583">
    <property type="entry name" value="Acetyltransf_1"/>
    <property type="match status" value="1"/>
</dbReference>
<dbReference type="Proteomes" id="UP000321034">
    <property type="component" value="Unassembled WGS sequence"/>
</dbReference>
<dbReference type="Gene3D" id="3.40.630.30">
    <property type="match status" value="1"/>
</dbReference>
<dbReference type="SUPFAM" id="SSF55729">
    <property type="entry name" value="Acyl-CoA N-acyltransferases (Nat)"/>
    <property type="match status" value="1"/>
</dbReference>
<evidence type="ECO:0000313" key="3">
    <source>
        <dbReference type="Proteomes" id="UP000321034"/>
    </source>
</evidence>
<dbReference type="RefSeq" id="WP_147893957.1">
    <property type="nucleotide sequence ID" value="NZ_BAAANR010000001.1"/>
</dbReference>
<dbReference type="GO" id="GO:0016747">
    <property type="term" value="F:acyltransferase activity, transferring groups other than amino-acyl groups"/>
    <property type="evidence" value="ECO:0007669"/>
    <property type="project" value="InterPro"/>
</dbReference>
<dbReference type="AlphaFoldDB" id="A0A5C8I616"/>
<organism evidence="2 3">
    <name type="scientific">Microbacterium hatanonis</name>
    <dbReference type="NCBI Taxonomy" id="404366"/>
    <lineage>
        <taxon>Bacteria</taxon>
        <taxon>Bacillati</taxon>
        <taxon>Actinomycetota</taxon>
        <taxon>Actinomycetes</taxon>
        <taxon>Micrococcales</taxon>
        <taxon>Microbacteriaceae</taxon>
        <taxon>Microbacterium</taxon>
    </lineage>
</organism>
<accession>A0A5C8I616</accession>
<reference evidence="2 3" key="1">
    <citation type="submission" date="2019-08" db="EMBL/GenBank/DDBJ databases">
        <authorList>
            <person name="Dong K."/>
        </authorList>
    </citation>
    <scope>NUCLEOTIDE SEQUENCE [LARGE SCALE GENOMIC DNA]</scope>
    <source>
        <strain evidence="2 3">JCM14558</strain>
    </source>
</reference>
<feature type="domain" description="N-acetyltransferase" evidence="1">
    <location>
        <begin position="8"/>
        <end position="184"/>
    </location>
</feature>
<gene>
    <name evidence="2" type="ORF">FVP77_07755</name>
</gene>
<dbReference type="InterPro" id="IPR016181">
    <property type="entry name" value="Acyl_CoA_acyltransferase"/>
</dbReference>
<proteinExistence type="predicted"/>
<protein>
    <submittedName>
        <fullName evidence="2">GNAT family N-acetyltransferase</fullName>
    </submittedName>
</protein>
<keyword evidence="3" id="KW-1185">Reference proteome</keyword>
<dbReference type="InterPro" id="IPR000182">
    <property type="entry name" value="GNAT_dom"/>
</dbReference>
<sequence length="378" mass="41252">MNAPPAGLEIRPLTIPRTIDDPDAADFIAMTHVRNLVYAETSGHDDGRMAPAELLPNYAPDPAEIRYSWLVLLDGEPVGRVGVDVPQEAGSRVVFWLVELRRSVWGRGVGTAAYALVESTARAHGRTVLQTWAEHPPSPGDRLEPPTGFGSIPLDHIARFLQHRGHQLEQVERISALDLRDGLPRVRELCARATEAAVGYRAVQWRLPTPPEFVDGYAWMKSRMNTDAPAAGLEFDEEVWDAARVARADAKIVDAGRTALVTAAQHTETGELVAFNELVINNDLTEATSQYDTLVLSSHRGHKLGMLVKCVGLLAWLDIAPESPRVLTYNAEENRPMLDINEAIGFEPIGYEGAWKKVLSDPTTAGADTADSSDSSGS</sequence>
<dbReference type="OrthoDB" id="4119890at2"/>
<dbReference type="EMBL" id="VRSV01000001">
    <property type="protein sequence ID" value="TXK13295.1"/>
    <property type="molecule type" value="Genomic_DNA"/>
</dbReference>
<name>A0A5C8I616_9MICO</name>
<comment type="caution">
    <text evidence="2">The sequence shown here is derived from an EMBL/GenBank/DDBJ whole genome shotgun (WGS) entry which is preliminary data.</text>
</comment>
<dbReference type="PROSITE" id="PS51186">
    <property type="entry name" value="GNAT"/>
    <property type="match status" value="1"/>
</dbReference>
<dbReference type="CDD" id="cd04301">
    <property type="entry name" value="NAT_SF"/>
    <property type="match status" value="1"/>
</dbReference>